<sequence>MKVIKYPVSVAQAASTSSTPVEDAKPSEAYTHHPVLNPAFEDLAVAAEGYSSYSNQYDLLECWTDILRDLANAYSAYTHRAPVDRGFFDLMRAFGALKHSYNPPPIDPRYTLVPADLQVVYNHMGYRAVDDAVFLDLAKSFEAFWSMPCSWKISCCYGERMWEVWCDCECCQVAVNSIAAFFWDLSYVCYDYMEYSNEFDNWNDPSVAAFREFSEIAEYLSYVCPDYQWFQRYPELPGELREAIMHQYCLMERDAGRLSKHEHYDEYCNPCCKWDYPRVLIACDNQNAKIFPKAETGRCPKGWLPNLAFVSHKMHEEVLVLMLQRTLRFDLKYIEWNTDFKIATWFRMFLEAIPGEGGLYAVKHLKFPHIHRFNLGRFPPAPTNPSIELAVACRNLRKLDMTFHYSRVTICDESTDFVPQGRPLPSIVSQFKLDGIFGCEELEDVYIDGIYSWPSKGGHSSHLDVLEELGKWLMKGFLVRRKPRRGIEVELVRRCGAWRGRVTGDMIVLDEEDLDDIYADASCQMELAPTDA</sequence>
<dbReference type="AlphaFoldDB" id="A0A6A5KTD8"/>
<name>A0A6A5KTD8_9PLEO</name>
<evidence type="ECO:0000313" key="1">
    <source>
        <dbReference type="EMBL" id="KAF1838166.1"/>
    </source>
</evidence>
<protein>
    <submittedName>
        <fullName evidence="1">Uncharacterized protein</fullName>
    </submittedName>
</protein>
<dbReference type="OrthoDB" id="3694387at2759"/>
<reference evidence="1" key="1">
    <citation type="submission" date="2020-01" db="EMBL/GenBank/DDBJ databases">
        <authorList>
            <consortium name="DOE Joint Genome Institute"/>
            <person name="Haridas S."/>
            <person name="Albert R."/>
            <person name="Binder M."/>
            <person name="Bloem J."/>
            <person name="Labutti K."/>
            <person name="Salamov A."/>
            <person name="Andreopoulos B."/>
            <person name="Baker S.E."/>
            <person name="Barry K."/>
            <person name="Bills G."/>
            <person name="Bluhm B.H."/>
            <person name="Cannon C."/>
            <person name="Castanera R."/>
            <person name="Culley D.E."/>
            <person name="Daum C."/>
            <person name="Ezra D."/>
            <person name="Gonzalez J.B."/>
            <person name="Henrissat B."/>
            <person name="Kuo A."/>
            <person name="Liang C."/>
            <person name="Lipzen A."/>
            <person name="Lutzoni F."/>
            <person name="Magnuson J."/>
            <person name="Mondo S."/>
            <person name="Nolan M."/>
            <person name="Ohm R."/>
            <person name="Pangilinan J."/>
            <person name="Park H.-J."/>
            <person name="Ramirez L."/>
            <person name="Alfaro M."/>
            <person name="Sun H."/>
            <person name="Tritt A."/>
            <person name="Yoshinaga Y."/>
            <person name="Zwiers L.-H."/>
            <person name="Turgeon B.G."/>
            <person name="Goodwin S.B."/>
            <person name="Spatafora J.W."/>
            <person name="Crous P.W."/>
            <person name="Grigoriev I.V."/>
        </authorList>
    </citation>
    <scope>NUCLEOTIDE SEQUENCE</scope>
    <source>
        <strain evidence="1">P77</strain>
    </source>
</reference>
<evidence type="ECO:0000313" key="2">
    <source>
        <dbReference type="Proteomes" id="UP000800040"/>
    </source>
</evidence>
<dbReference type="Proteomes" id="UP000800040">
    <property type="component" value="Unassembled WGS sequence"/>
</dbReference>
<proteinExistence type="predicted"/>
<organism evidence="1 2">
    <name type="scientific">Decorospora gaudefroyi</name>
    <dbReference type="NCBI Taxonomy" id="184978"/>
    <lineage>
        <taxon>Eukaryota</taxon>
        <taxon>Fungi</taxon>
        <taxon>Dikarya</taxon>
        <taxon>Ascomycota</taxon>
        <taxon>Pezizomycotina</taxon>
        <taxon>Dothideomycetes</taxon>
        <taxon>Pleosporomycetidae</taxon>
        <taxon>Pleosporales</taxon>
        <taxon>Pleosporineae</taxon>
        <taxon>Pleosporaceae</taxon>
        <taxon>Decorospora</taxon>
    </lineage>
</organism>
<accession>A0A6A5KTD8</accession>
<gene>
    <name evidence="1" type="ORF">BDW02DRAFT_605452</name>
</gene>
<dbReference type="EMBL" id="ML975254">
    <property type="protein sequence ID" value="KAF1838166.1"/>
    <property type="molecule type" value="Genomic_DNA"/>
</dbReference>
<keyword evidence="2" id="KW-1185">Reference proteome</keyword>